<dbReference type="InterPro" id="IPR050624">
    <property type="entry name" value="HTH-type_Tx_Regulator"/>
</dbReference>
<dbReference type="InterPro" id="IPR001647">
    <property type="entry name" value="HTH_TetR"/>
</dbReference>
<dbReference type="InterPro" id="IPR009057">
    <property type="entry name" value="Homeodomain-like_sf"/>
</dbReference>
<keyword evidence="5" id="KW-1185">Reference proteome</keyword>
<proteinExistence type="predicted"/>
<dbReference type="SUPFAM" id="SSF46689">
    <property type="entry name" value="Homeodomain-like"/>
    <property type="match status" value="1"/>
</dbReference>
<feature type="DNA-binding region" description="H-T-H motif" evidence="2">
    <location>
        <begin position="35"/>
        <end position="54"/>
    </location>
</feature>
<dbReference type="Pfam" id="PF00440">
    <property type="entry name" value="TetR_N"/>
    <property type="match status" value="1"/>
</dbReference>
<accession>A0ABS4KTF3</accession>
<evidence type="ECO:0000259" key="3">
    <source>
        <dbReference type="PROSITE" id="PS50977"/>
    </source>
</evidence>
<evidence type="ECO:0000256" key="1">
    <source>
        <dbReference type="ARBA" id="ARBA00023125"/>
    </source>
</evidence>
<dbReference type="Gene3D" id="1.10.357.10">
    <property type="entry name" value="Tetracycline Repressor, domain 2"/>
    <property type="match status" value="1"/>
</dbReference>
<gene>
    <name evidence="4" type="ORF">J2Z42_002033</name>
</gene>
<comment type="caution">
    <text evidence="4">The sequence shown here is derived from an EMBL/GenBank/DDBJ whole genome shotgun (WGS) entry which is preliminary data.</text>
</comment>
<dbReference type="PANTHER" id="PTHR43479">
    <property type="entry name" value="ACREF/ENVCD OPERON REPRESSOR-RELATED"/>
    <property type="match status" value="1"/>
</dbReference>
<dbReference type="Proteomes" id="UP001519307">
    <property type="component" value="Unassembled WGS sequence"/>
</dbReference>
<dbReference type="PRINTS" id="PR00455">
    <property type="entry name" value="HTHTETR"/>
</dbReference>
<evidence type="ECO:0000256" key="2">
    <source>
        <dbReference type="PROSITE-ProRule" id="PRU00335"/>
    </source>
</evidence>
<evidence type="ECO:0000313" key="4">
    <source>
        <dbReference type="EMBL" id="MBP2033330.1"/>
    </source>
</evidence>
<keyword evidence="1 2" id="KW-0238">DNA-binding</keyword>
<dbReference type="RefSeq" id="WP_209702475.1">
    <property type="nucleotide sequence ID" value="NZ_JAGGLM010000013.1"/>
</dbReference>
<dbReference type="PROSITE" id="PS50977">
    <property type="entry name" value="HTH_TETR_2"/>
    <property type="match status" value="1"/>
</dbReference>
<protein>
    <submittedName>
        <fullName evidence="4">AcrR family transcriptional regulator</fullName>
    </submittedName>
</protein>
<sequence length="206" mass="23838">MELSTPREIKSKKTKQKILDAAIELLKSNDISHLTVKNICKLAGISNGTFFHYFDSKESLIAFYMHACYDEYSFDNQMSLHKDNFIDIIVEIHLHNIRYTKQIGVQYVRSYYNIKNSLLLNRDNMSGESYSMLILQQVVHAQNLGYVKTDESAEEIGANICMVAKGVIFEWGLCGDSFDVEFYIEKMLRIYLNTVITPLYIEKFGK</sequence>
<evidence type="ECO:0000313" key="5">
    <source>
        <dbReference type="Proteomes" id="UP001519307"/>
    </source>
</evidence>
<dbReference type="EMBL" id="JAGGLM010000013">
    <property type="protein sequence ID" value="MBP2033330.1"/>
    <property type="molecule type" value="Genomic_DNA"/>
</dbReference>
<reference evidence="4 5" key="1">
    <citation type="submission" date="2021-03" db="EMBL/GenBank/DDBJ databases">
        <title>Genomic Encyclopedia of Type Strains, Phase IV (KMG-IV): sequencing the most valuable type-strain genomes for metagenomic binning, comparative biology and taxonomic classification.</title>
        <authorList>
            <person name="Goeker M."/>
        </authorList>
    </citation>
    <scope>NUCLEOTIDE SEQUENCE [LARGE SCALE GENOMIC DNA]</scope>
    <source>
        <strain evidence="4 5">DSM 28783</strain>
    </source>
</reference>
<name>A0ABS4KTF3_9CLOT</name>
<organism evidence="4 5">
    <name type="scientific">Clostridium algifaecis</name>
    <dbReference type="NCBI Taxonomy" id="1472040"/>
    <lineage>
        <taxon>Bacteria</taxon>
        <taxon>Bacillati</taxon>
        <taxon>Bacillota</taxon>
        <taxon>Clostridia</taxon>
        <taxon>Eubacteriales</taxon>
        <taxon>Clostridiaceae</taxon>
        <taxon>Clostridium</taxon>
    </lineage>
</organism>
<feature type="domain" description="HTH tetR-type" evidence="3">
    <location>
        <begin position="12"/>
        <end position="72"/>
    </location>
</feature>
<dbReference type="PANTHER" id="PTHR43479:SF11">
    <property type="entry name" value="ACREF_ENVCD OPERON REPRESSOR-RELATED"/>
    <property type="match status" value="1"/>
</dbReference>